<keyword evidence="3" id="KW-1185">Reference proteome</keyword>
<name>A0A9P0HBC0_NEZVI</name>
<feature type="region of interest" description="Disordered" evidence="1">
    <location>
        <begin position="54"/>
        <end position="74"/>
    </location>
</feature>
<protein>
    <submittedName>
        <fullName evidence="2">Uncharacterized protein</fullName>
    </submittedName>
</protein>
<feature type="compositionally biased region" description="Polar residues" evidence="1">
    <location>
        <begin position="55"/>
        <end position="64"/>
    </location>
</feature>
<evidence type="ECO:0000256" key="1">
    <source>
        <dbReference type="SAM" id="MobiDB-lite"/>
    </source>
</evidence>
<reference evidence="2" key="1">
    <citation type="submission" date="2022-01" db="EMBL/GenBank/DDBJ databases">
        <authorList>
            <person name="King R."/>
        </authorList>
    </citation>
    <scope>NUCLEOTIDE SEQUENCE</scope>
</reference>
<proteinExistence type="predicted"/>
<dbReference type="AlphaFoldDB" id="A0A9P0HBC0"/>
<evidence type="ECO:0000313" key="3">
    <source>
        <dbReference type="Proteomes" id="UP001152798"/>
    </source>
</evidence>
<sequence length="136" mass="15106">MRRAVVYVRPVAEDPLINEPALNDPFTALFAGLRAGLGGPSNCALSDPATFVPSFRNTQPTQKPKTPLKRVTKRLQDRRDVRSVVLSLSQRRDCKGPGIYLPPPLPKSTLQGFTCLFPRVTPFSISPFPQQRPRLP</sequence>
<dbReference type="EMBL" id="OV725080">
    <property type="protein sequence ID" value="CAH1399105.1"/>
    <property type="molecule type" value="Genomic_DNA"/>
</dbReference>
<gene>
    <name evidence="2" type="ORF">NEZAVI_LOCUS8629</name>
</gene>
<accession>A0A9P0HBC0</accession>
<organism evidence="2 3">
    <name type="scientific">Nezara viridula</name>
    <name type="common">Southern green stink bug</name>
    <name type="synonym">Cimex viridulus</name>
    <dbReference type="NCBI Taxonomy" id="85310"/>
    <lineage>
        <taxon>Eukaryota</taxon>
        <taxon>Metazoa</taxon>
        <taxon>Ecdysozoa</taxon>
        <taxon>Arthropoda</taxon>
        <taxon>Hexapoda</taxon>
        <taxon>Insecta</taxon>
        <taxon>Pterygota</taxon>
        <taxon>Neoptera</taxon>
        <taxon>Paraneoptera</taxon>
        <taxon>Hemiptera</taxon>
        <taxon>Heteroptera</taxon>
        <taxon>Panheteroptera</taxon>
        <taxon>Pentatomomorpha</taxon>
        <taxon>Pentatomoidea</taxon>
        <taxon>Pentatomidae</taxon>
        <taxon>Pentatominae</taxon>
        <taxon>Nezara</taxon>
    </lineage>
</organism>
<dbReference type="Proteomes" id="UP001152798">
    <property type="component" value="Chromosome 4"/>
</dbReference>
<evidence type="ECO:0000313" key="2">
    <source>
        <dbReference type="EMBL" id="CAH1399105.1"/>
    </source>
</evidence>